<evidence type="ECO:0000256" key="4">
    <source>
        <dbReference type="ARBA" id="ARBA00019465"/>
    </source>
</evidence>
<dbReference type="Proteomes" id="UP001589733">
    <property type="component" value="Unassembled WGS sequence"/>
</dbReference>
<dbReference type="EMBL" id="JBHLYR010000013">
    <property type="protein sequence ID" value="MFB9991177.1"/>
    <property type="molecule type" value="Genomic_DNA"/>
</dbReference>
<dbReference type="InterPro" id="IPR013332">
    <property type="entry name" value="KPR_N"/>
</dbReference>
<evidence type="ECO:0000256" key="6">
    <source>
        <dbReference type="ARBA" id="ARBA00023002"/>
    </source>
</evidence>
<evidence type="ECO:0000259" key="10">
    <source>
        <dbReference type="Pfam" id="PF02558"/>
    </source>
</evidence>
<dbReference type="Gene3D" id="1.10.1040.10">
    <property type="entry name" value="N-(1-d-carboxylethyl)-l-norvaline Dehydrogenase, domain 2"/>
    <property type="match status" value="1"/>
</dbReference>
<dbReference type="InterPro" id="IPR008927">
    <property type="entry name" value="6-PGluconate_DH-like_C_sf"/>
</dbReference>
<dbReference type="InterPro" id="IPR013752">
    <property type="entry name" value="KPA_reductase"/>
</dbReference>
<feature type="domain" description="Ketopantoate reductase C-terminal" evidence="11">
    <location>
        <begin position="191"/>
        <end position="333"/>
    </location>
</feature>
<comment type="similarity">
    <text evidence="2">Belongs to the ketopantoate reductase family.</text>
</comment>
<dbReference type="SUPFAM" id="SSF48179">
    <property type="entry name" value="6-phosphogluconate dehydrogenase C-terminal domain-like"/>
    <property type="match status" value="1"/>
</dbReference>
<dbReference type="SUPFAM" id="SSF51735">
    <property type="entry name" value="NAD(P)-binding Rossmann-fold domains"/>
    <property type="match status" value="1"/>
</dbReference>
<evidence type="ECO:0000256" key="1">
    <source>
        <dbReference type="ARBA" id="ARBA00004994"/>
    </source>
</evidence>
<dbReference type="PANTHER" id="PTHR43765:SF2">
    <property type="entry name" value="2-DEHYDROPANTOATE 2-REDUCTASE"/>
    <property type="match status" value="1"/>
</dbReference>
<keyword evidence="13" id="KW-1185">Reference proteome</keyword>
<proteinExistence type="inferred from homology"/>
<dbReference type="NCBIfam" id="TIGR00745">
    <property type="entry name" value="apbA_panE"/>
    <property type="match status" value="1"/>
</dbReference>
<dbReference type="Pfam" id="PF08546">
    <property type="entry name" value="ApbA_C"/>
    <property type="match status" value="1"/>
</dbReference>
<evidence type="ECO:0000256" key="7">
    <source>
        <dbReference type="ARBA" id="ARBA00032024"/>
    </source>
</evidence>
<protein>
    <recommendedName>
        <fullName evidence="4">2-dehydropantoate 2-reductase</fullName>
        <ecNumber evidence="3">1.1.1.169</ecNumber>
    </recommendedName>
    <alternativeName>
        <fullName evidence="7">Ketopantoate reductase</fullName>
    </alternativeName>
</protein>
<dbReference type="InterPro" id="IPR036291">
    <property type="entry name" value="NAD(P)-bd_dom_sf"/>
</dbReference>
<evidence type="ECO:0000313" key="13">
    <source>
        <dbReference type="Proteomes" id="UP001589733"/>
    </source>
</evidence>
<accession>A0ABV6AVY2</accession>
<name>A0ABV6AVY2_9DEIO</name>
<feature type="compositionally biased region" description="Polar residues" evidence="9">
    <location>
        <begin position="352"/>
        <end position="363"/>
    </location>
</feature>
<dbReference type="RefSeq" id="WP_380005846.1">
    <property type="nucleotide sequence ID" value="NZ_JBHLYR010000013.1"/>
</dbReference>
<dbReference type="Pfam" id="PF02558">
    <property type="entry name" value="ApbA"/>
    <property type="match status" value="1"/>
</dbReference>
<feature type="region of interest" description="Disordered" evidence="9">
    <location>
        <begin position="343"/>
        <end position="363"/>
    </location>
</feature>
<gene>
    <name evidence="12" type="ORF">ACFFLM_04155</name>
</gene>
<comment type="caution">
    <text evidence="12">The sequence shown here is derived from an EMBL/GenBank/DDBJ whole genome shotgun (WGS) entry which is preliminary data.</text>
</comment>
<keyword evidence="5" id="KW-0521">NADP</keyword>
<dbReference type="EC" id="1.1.1.169" evidence="3"/>
<dbReference type="PANTHER" id="PTHR43765">
    <property type="entry name" value="2-DEHYDROPANTOATE 2-REDUCTASE-RELATED"/>
    <property type="match status" value="1"/>
</dbReference>
<evidence type="ECO:0000313" key="12">
    <source>
        <dbReference type="EMBL" id="MFB9991177.1"/>
    </source>
</evidence>
<dbReference type="InterPro" id="IPR013328">
    <property type="entry name" value="6PGD_dom2"/>
</dbReference>
<dbReference type="InterPro" id="IPR003710">
    <property type="entry name" value="ApbA"/>
</dbReference>
<reference evidence="12 13" key="1">
    <citation type="submission" date="2024-09" db="EMBL/GenBank/DDBJ databases">
        <authorList>
            <person name="Sun Q."/>
            <person name="Mori K."/>
        </authorList>
    </citation>
    <scope>NUCLEOTIDE SEQUENCE [LARGE SCALE GENOMIC DNA]</scope>
    <source>
        <strain evidence="12 13">JCM 13503</strain>
    </source>
</reference>
<evidence type="ECO:0000256" key="9">
    <source>
        <dbReference type="SAM" id="MobiDB-lite"/>
    </source>
</evidence>
<feature type="domain" description="Ketopantoate reductase N-terminal" evidence="10">
    <location>
        <begin position="19"/>
        <end position="163"/>
    </location>
</feature>
<organism evidence="12 13">
    <name type="scientific">Deinococcus oregonensis</name>
    <dbReference type="NCBI Taxonomy" id="1805970"/>
    <lineage>
        <taxon>Bacteria</taxon>
        <taxon>Thermotogati</taxon>
        <taxon>Deinococcota</taxon>
        <taxon>Deinococci</taxon>
        <taxon>Deinococcales</taxon>
        <taxon>Deinococcaceae</taxon>
        <taxon>Deinococcus</taxon>
    </lineage>
</organism>
<evidence type="ECO:0000256" key="3">
    <source>
        <dbReference type="ARBA" id="ARBA00013014"/>
    </source>
</evidence>
<evidence type="ECO:0000259" key="11">
    <source>
        <dbReference type="Pfam" id="PF08546"/>
    </source>
</evidence>
<evidence type="ECO:0000256" key="5">
    <source>
        <dbReference type="ARBA" id="ARBA00022857"/>
    </source>
</evidence>
<sequence length="363" mass="39082">MTAAPDSADTPADQPRRLLIWGAGAIGGTIGAYLAREGHDVTFVDRAADHVQAIRDHGLQVTGPFGDFSVQAAAFTPEDLQGQWDTVLLCTKAQDTEAAGRALQPHLTPQSAVVSVQNGLNPLILNEILGQGRVLGSFVNFGADYLEPGVVHYGGRGAVVIGEQGGELSERAAELHALLCLFEPQAVFSPNIMGYLWSKLGYGALLFATAITNDSIADSLAQPENRALYTELGREVLRVTVAHGVTPEAFNGFDPAAFLPEASTAEAHASLDELVAFNRRSAKTHSGIWRDLAVRKRRTEVDAQLGWVVHFGQIHGIPTPLSSRLVELIHEIEDGKRELSRDNLAELRAALPQNSDQVQEPRP</sequence>
<keyword evidence="6" id="KW-0560">Oxidoreductase</keyword>
<evidence type="ECO:0000256" key="2">
    <source>
        <dbReference type="ARBA" id="ARBA00007870"/>
    </source>
</evidence>
<dbReference type="InterPro" id="IPR050838">
    <property type="entry name" value="Ketopantoate_reductase"/>
</dbReference>
<dbReference type="Gene3D" id="3.40.50.720">
    <property type="entry name" value="NAD(P)-binding Rossmann-like Domain"/>
    <property type="match status" value="1"/>
</dbReference>
<comment type="pathway">
    <text evidence="1">Cofactor biosynthesis; (R)-pantothenate biosynthesis; (R)-pantoate from 3-methyl-2-oxobutanoate: step 2/2.</text>
</comment>
<comment type="catalytic activity">
    <reaction evidence="8">
        <text>(R)-pantoate + NADP(+) = 2-dehydropantoate + NADPH + H(+)</text>
        <dbReference type="Rhea" id="RHEA:16233"/>
        <dbReference type="ChEBI" id="CHEBI:11561"/>
        <dbReference type="ChEBI" id="CHEBI:15378"/>
        <dbReference type="ChEBI" id="CHEBI:15980"/>
        <dbReference type="ChEBI" id="CHEBI:57783"/>
        <dbReference type="ChEBI" id="CHEBI:58349"/>
        <dbReference type="EC" id="1.1.1.169"/>
    </reaction>
</comment>
<evidence type="ECO:0000256" key="8">
    <source>
        <dbReference type="ARBA" id="ARBA00048793"/>
    </source>
</evidence>